<evidence type="ECO:0000313" key="17">
    <source>
        <dbReference type="EMBL" id="PIS38995.1"/>
    </source>
</evidence>
<keyword evidence="12" id="KW-0648">Protein biosynthesis</keyword>
<keyword evidence="10" id="KW-0862">Zinc</keyword>
<dbReference type="Gene3D" id="3.40.50.620">
    <property type="entry name" value="HUPs"/>
    <property type="match status" value="1"/>
</dbReference>
<dbReference type="GO" id="GO:0002161">
    <property type="term" value="F:aminoacyl-tRNA deacylase activity"/>
    <property type="evidence" value="ECO:0007669"/>
    <property type="project" value="InterPro"/>
</dbReference>
<evidence type="ECO:0000256" key="6">
    <source>
        <dbReference type="ARBA" id="ARBA00022490"/>
    </source>
</evidence>
<dbReference type="GO" id="GO:0005737">
    <property type="term" value="C:cytoplasm"/>
    <property type="evidence" value="ECO:0007669"/>
    <property type="project" value="UniProtKB-SubCell"/>
</dbReference>
<evidence type="ECO:0000256" key="13">
    <source>
        <dbReference type="ARBA" id="ARBA00023146"/>
    </source>
</evidence>
<feature type="non-terminal residue" evidence="17">
    <location>
        <position position="432"/>
    </location>
</feature>
<evidence type="ECO:0000256" key="15">
    <source>
        <dbReference type="ARBA" id="ARBA00048359"/>
    </source>
</evidence>
<dbReference type="Proteomes" id="UP000229390">
    <property type="component" value="Unassembled WGS sequence"/>
</dbReference>
<keyword evidence="6" id="KW-0963">Cytoplasm</keyword>
<evidence type="ECO:0000256" key="5">
    <source>
        <dbReference type="ARBA" id="ARBA00013165"/>
    </source>
</evidence>
<comment type="subcellular location">
    <subcellularLocation>
        <location evidence="2">Cytoplasm</location>
    </subcellularLocation>
</comment>
<protein>
    <recommendedName>
        <fullName evidence="5">isoleucine--tRNA ligase</fullName>
        <ecNumber evidence="5">6.1.1.5</ecNumber>
    </recommendedName>
</protein>
<dbReference type="SUPFAM" id="SSF50677">
    <property type="entry name" value="ValRS/IleRS/LeuRS editing domain"/>
    <property type="match status" value="1"/>
</dbReference>
<dbReference type="AlphaFoldDB" id="A0A2M6T1F5"/>
<dbReference type="PANTHER" id="PTHR42780:SF1">
    <property type="entry name" value="ISOLEUCINE--TRNA LIGASE, CYTOPLASMIC"/>
    <property type="match status" value="1"/>
</dbReference>
<comment type="function">
    <text evidence="14">Catalyzes the attachment of isoleucine to tRNA(Ile). As IleRS can inadvertently accommodate and process structurally similar amino acids such as valine, to avoid such errors it has two additional distinct tRNA(Ile)-dependent editing activities. One activity is designated as 'pretransfer' editing and involves the hydrolysis of activated Val-AMP. The other activity is designated 'posttransfer' editing and involves deacylation of mischarged Val-tRNA(Ile).</text>
</comment>
<organism evidence="17 18">
    <name type="scientific">Candidatus Nealsonbacteria bacterium CG08_land_8_20_14_0_20_43_11</name>
    <dbReference type="NCBI Taxonomy" id="1974706"/>
    <lineage>
        <taxon>Bacteria</taxon>
        <taxon>Candidatus Nealsoniibacteriota</taxon>
    </lineage>
</organism>
<evidence type="ECO:0000256" key="11">
    <source>
        <dbReference type="ARBA" id="ARBA00022840"/>
    </source>
</evidence>
<comment type="subunit">
    <text evidence="4">Monomer.</text>
</comment>
<dbReference type="GO" id="GO:0046872">
    <property type="term" value="F:metal ion binding"/>
    <property type="evidence" value="ECO:0007669"/>
    <property type="project" value="UniProtKB-KW"/>
</dbReference>
<dbReference type="PRINTS" id="PR00984">
    <property type="entry name" value="TRNASYNTHILE"/>
</dbReference>
<comment type="similarity">
    <text evidence="3">Belongs to the class-I aminoacyl-tRNA synthetase family. IleS type 2 subfamily.</text>
</comment>
<sequence length="432" mass="50439">MAEVNFPALEEKILRFWQQNNIFSKTISQRRRATNFVFYEGPPTANGHPGIHHVEARCFKDIICRYKTMRGFRVIRKAGWDTHGLPVELQIEKQLGLNSKKEIEKYGIEKFNRECRKSVWLYKKDWENLTERIGFWIDMKNPYITYEPEYIETVWWLLKKIWEKGLLYKDYKVLPYCPRCGTGLSSHEVAQGYKKVKENSLYLRFNLISSDPQWQNTAILSWTTTPWTLPGNVALAVGPEIEYVKVPDSAKENYWLVIAKPNLNLLFQQGIIKPLSEEELKSYPHFKGSILAGLKYQPLFKVPELETERSYQVYPADFITSEEGTGVVHTAVMYGEEDYQLGKKAGLPTFHTVTEEGRFIEGLEGGLAGLEVKHPETEKIITSLIEERGTLFQEYLYEHDYPFCWRCKTALLYYAKPGWFIAMRQVKKNLLI</sequence>
<gene>
    <name evidence="17" type="ORF">COT34_00765</name>
</gene>
<dbReference type="FunFam" id="3.40.50.620:FF:000063">
    <property type="entry name" value="Isoleucine--tRNA ligase"/>
    <property type="match status" value="1"/>
</dbReference>
<dbReference type="GO" id="GO:0006428">
    <property type="term" value="P:isoleucyl-tRNA aminoacylation"/>
    <property type="evidence" value="ECO:0007669"/>
    <property type="project" value="InterPro"/>
</dbReference>
<comment type="catalytic activity">
    <reaction evidence="15">
        <text>tRNA(Ile) + L-isoleucine + ATP = L-isoleucyl-tRNA(Ile) + AMP + diphosphate</text>
        <dbReference type="Rhea" id="RHEA:11060"/>
        <dbReference type="Rhea" id="RHEA-COMP:9666"/>
        <dbReference type="Rhea" id="RHEA-COMP:9695"/>
        <dbReference type="ChEBI" id="CHEBI:30616"/>
        <dbReference type="ChEBI" id="CHEBI:33019"/>
        <dbReference type="ChEBI" id="CHEBI:58045"/>
        <dbReference type="ChEBI" id="CHEBI:78442"/>
        <dbReference type="ChEBI" id="CHEBI:78528"/>
        <dbReference type="ChEBI" id="CHEBI:456215"/>
        <dbReference type="EC" id="6.1.1.5"/>
    </reaction>
</comment>
<evidence type="ECO:0000256" key="2">
    <source>
        <dbReference type="ARBA" id="ARBA00004496"/>
    </source>
</evidence>
<dbReference type="InterPro" id="IPR009008">
    <property type="entry name" value="Val/Leu/Ile-tRNA-synth_edit"/>
</dbReference>
<dbReference type="PANTHER" id="PTHR42780">
    <property type="entry name" value="SOLEUCYL-TRNA SYNTHETASE"/>
    <property type="match status" value="1"/>
</dbReference>
<feature type="domain" description="Aminoacyl-tRNA synthetase class Ia" evidence="16">
    <location>
        <begin position="13"/>
        <end position="431"/>
    </location>
</feature>
<dbReference type="InterPro" id="IPR002301">
    <property type="entry name" value="Ile-tRNA-ligase"/>
</dbReference>
<comment type="cofactor">
    <cofactor evidence="1">
        <name>Zn(2+)</name>
        <dbReference type="ChEBI" id="CHEBI:29105"/>
    </cofactor>
</comment>
<evidence type="ECO:0000313" key="18">
    <source>
        <dbReference type="Proteomes" id="UP000229390"/>
    </source>
</evidence>
<evidence type="ECO:0000256" key="4">
    <source>
        <dbReference type="ARBA" id="ARBA00011245"/>
    </source>
</evidence>
<dbReference type="GO" id="GO:0005524">
    <property type="term" value="F:ATP binding"/>
    <property type="evidence" value="ECO:0007669"/>
    <property type="project" value="UniProtKB-KW"/>
</dbReference>
<dbReference type="GO" id="GO:0004822">
    <property type="term" value="F:isoleucine-tRNA ligase activity"/>
    <property type="evidence" value="ECO:0007669"/>
    <property type="project" value="UniProtKB-EC"/>
</dbReference>
<evidence type="ECO:0000256" key="3">
    <source>
        <dbReference type="ARBA" id="ARBA00007078"/>
    </source>
</evidence>
<dbReference type="InterPro" id="IPR014729">
    <property type="entry name" value="Rossmann-like_a/b/a_fold"/>
</dbReference>
<evidence type="ECO:0000256" key="8">
    <source>
        <dbReference type="ARBA" id="ARBA00022723"/>
    </source>
</evidence>
<dbReference type="Gene3D" id="3.90.740.10">
    <property type="entry name" value="Valyl/Leucyl/Isoleucyl-tRNA synthetase, editing domain"/>
    <property type="match status" value="1"/>
</dbReference>
<comment type="caution">
    <text evidence="17">The sequence shown here is derived from an EMBL/GenBank/DDBJ whole genome shotgun (WGS) entry which is preliminary data.</text>
</comment>
<dbReference type="SUPFAM" id="SSF52374">
    <property type="entry name" value="Nucleotidylyl transferase"/>
    <property type="match status" value="1"/>
</dbReference>
<reference evidence="18" key="1">
    <citation type="submission" date="2017-09" db="EMBL/GenBank/DDBJ databases">
        <title>Depth-based differentiation of microbial function through sediment-hosted aquifers and enrichment of novel symbionts in the deep terrestrial subsurface.</title>
        <authorList>
            <person name="Probst A.J."/>
            <person name="Ladd B."/>
            <person name="Jarett J.K."/>
            <person name="Geller-Mcgrath D.E."/>
            <person name="Sieber C.M.K."/>
            <person name="Emerson J.B."/>
            <person name="Anantharaman K."/>
            <person name="Thomas B.C."/>
            <person name="Malmstrom R."/>
            <person name="Stieglmeier M."/>
            <person name="Klingl A."/>
            <person name="Woyke T."/>
            <person name="Ryan C.M."/>
            <person name="Banfield J.F."/>
        </authorList>
    </citation>
    <scope>NUCLEOTIDE SEQUENCE [LARGE SCALE GENOMIC DNA]</scope>
</reference>
<evidence type="ECO:0000256" key="1">
    <source>
        <dbReference type="ARBA" id="ARBA00001947"/>
    </source>
</evidence>
<evidence type="ECO:0000256" key="10">
    <source>
        <dbReference type="ARBA" id="ARBA00022833"/>
    </source>
</evidence>
<keyword evidence="11" id="KW-0067">ATP-binding</keyword>
<dbReference type="Pfam" id="PF00133">
    <property type="entry name" value="tRNA-synt_1"/>
    <property type="match status" value="1"/>
</dbReference>
<evidence type="ECO:0000256" key="7">
    <source>
        <dbReference type="ARBA" id="ARBA00022598"/>
    </source>
</evidence>
<evidence type="ECO:0000259" key="16">
    <source>
        <dbReference type="Pfam" id="PF00133"/>
    </source>
</evidence>
<keyword evidence="8" id="KW-0479">Metal-binding</keyword>
<evidence type="ECO:0000256" key="9">
    <source>
        <dbReference type="ARBA" id="ARBA00022741"/>
    </source>
</evidence>
<evidence type="ECO:0000256" key="12">
    <source>
        <dbReference type="ARBA" id="ARBA00022917"/>
    </source>
</evidence>
<keyword evidence="7 17" id="KW-0436">Ligase</keyword>
<keyword evidence="9" id="KW-0547">Nucleotide-binding</keyword>
<accession>A0A2M6T1F5</accession>
<dbReference type="InterPro" id="IPR002300">
    <property type="entry name" value="aa-tRNA-synth_Ia"/>
</dbReference>
<evidence type="ECO:0000256" key="14">
    <source>
        <dbReference type="ARBA" id="ARBA00025217"/>
    </source>
</evidence>
<dbReference type="EC" id="6.1.1.5" evidence="5"/>
<keyword evidence="13" id="KW-0030">Aminoacyl-tRNA synthetase</keyword>
<dbReference type="EMBL" id="PEYE01000014">
    <property type="protein sequence ID" value="PIS38995.1"/>
    <property type="molecule type" value="Genomic_DNA"/>
</dbReference>
<dbReference type="InterPro" id="IPR023586">
    <property type="entry name" value="Ile-tRNA-ligase_type2"/>
</dbReference>
<name>A0A2M6T1F5_9BACT</name>
<proteinExistence type="inferred from homology"/>